<accession>A0A0L6JYA2</accession>
<protein>
    <submittedName>
        <fullName evidence="1">Uncharacterized protein</fullName>
    </submittedName>
</protein>
<sequence length="149" mass="16568" precursor="true">MIRRKLISGLVLLVISLCVFGGTIWAYGDQSTYFLFNGATGGHGEVDGSANGKYYSLTPGNVRLDLVNTLTTVPSGFYGTKECWIILKREIDWSIDQSYGTNTIYYSQNGYSTTSRWSVDTNSSKYYIYVSGGDPGFSYLSSGIMYDHY</sequence>
<reference evidence="2" key="1">
    <citation type="submission" date="2015-07" db="EMBL/GenBank/DDBJ databases">
        <title>Near-Complete Genome Sequence of the Cellulolytic Bacterium Bacteroides (Pseudobacteroides) cellulosolvens ATCC 35603.</title>
        <authorList>
            <person name="Dassa B."/>
            <person name="Utturkar S.M."/>
            <person name="Klingeman D.M."/>
            <person name="Hurt R.A."/>
            <person name="Keller M."/>
            <person name="Xu J."/>
            <person name="Reddy Y.H.K."/>
            <person name="Borovok I."/>
            <person name="Grinberg I.R."/>
            <person name="Lamed R."/>
            <person name="Zhivin O."/>
            <person name="Bayer E.A."/>
            <person name="Brown S.D."/>
        </authorList>
    </citation>
    <scope>NUCLEOTIDE SEQUENCE [LARGE SCALE GENOMIC DNA]</scope>
    <source>
        <strain evidence="2">DSM 2933</strain>
    </source>
</reference>
<dbReference type="EMBL" id="LGTC01000001">
    <property type="protein sequence ID" value="KNY30520.1"/>
    <property type="molecule type" value="Genomic_DNA"/>
</dbReference>
<dbReference type="RefSeq" id="WP_036945952.1">
    <property type="nucleotide sequence ID" value="NZ_JQKC01000094.1"/>
</dbReference>
<dbReference type="AlphaFoldDB" id="A0A0L6JYA2"/>
<gene>
    <name evidence="1" type="ORF">Bccel_5800</name>
</gene>
<organism evidence="1 2">
    <name type="scientific">Pseudobacteroides cellulosolvens ATCC 35603 = DSM 2933</name>
    <dbReference type="NCBI Taxonomy" id="398512"/>
    <lineage>
        <taxon>Bacteria</taxon>
        <taxon>Bacillati</taxon>
        <taxon>Bacillota</taxon>
        <taxon>Clostridia</taxon>
        <taxon>Eubacteriales</taxon>
        <taxon>Oscillospiraceae</taxon>
        <taxon>Pseudobacteroides</taxon>
    </lineage>
</organism>
<dbReference type="Proteomes" id="UP000036923">
    <property type="component" value="Unassembled WGS sequence"/>
</dbReference>
<evidence type="ECO:0000313" key="1">
    <source>
        <dbReference type="EMBL" id="KNY30520.1"/>
    </source>
</evidence>
<evidence type="ECO:0000313" key="2">
    <source>
        <dbReference type="Proteomes" id="UP000036923"/>
    </source>
</evidence>
<keyword evidence="2" id="KW-1185">Reference proteome</keyword>
<comment type="caution">
    <text evidence="1">The sequence shown here is derived from an EMBL/GenBank/DDBJ whole genome shotgun (WGS) entry which is preliminary data.</text>
</comment>
<name>A0A0L6JYA2_9FIRM</name>
<proteinExistence type="predicted"/>